<organism evidence="1 2">
    <name type="scientific">Eretmocerus hayati</name>
    <dbReference type="NCBI Taxonomy" id="131215"/>
    <lineage>
        <taxon>Eukaryota</taxon>
        <taxon>Metazoa</taxon>
        <taxon>Ecdysozoa</taxon>
        <taxon>Arthropoda</taxon>
        <taxon>Hexapoda</taxon>
        <taxon>Insecta</taxon>
        <taxon>Pterygota</taxon>
        <taxon>Neoptera</taxon>
        <taxon>Endopterygota</taxon>
        <taxon>Hymenoptera</taxon>
        <taxon>Apocrita</taxon>
        <taxon>Proctotrupomorpha</taxon>
        <taxon>Chalcidoidea</taxon>
        <taxon>Aphelinidae</taxon>
        <taxon>Aphelininae</taxon>
        <taxon>Eretmocerus</taxon>
    </lineage>
</organism>
<keyword evidence="2" id="KW-1185">Reference proteome</keyword>
<dbReference type="Proteomes" id="UP001239111">
    <property type="component" value="Chromosome 3"/>
</dbReference>
<dbReference type="EMBL" id="CM056743">
    <property type="protein sequence ID" value="KAJ8674556.1"/>
    <property type="molecule type" value="Genomic_DNA"/>
</dbReference>
<protein>
    <submittedName>
        <fullName evidence="1">Uncharacterized protein</fullName>
    </submittedName>
</protein>
<proteinExistence type="predicted"/>
<name>A0ACC2NTR4_9HYME</name>
<comment type="caution">
    <text evidence="1">The sequence shown here is derived from an EMBL/GenBank/DDBJ whole genome shotgun (WGS) entry which is preliminary data.</text>
</comment>
<sequence length="117" mass="10705">MHGGGQAAGELIGGSGGLVGAGGHGVVSRVIEGIISLGSGVIAAPGVVSTVTEGSISQFTDVIGPSGDFGGSGGLCAGGSGSSGGGGNPSDPCDPVSGGIAAASRFAILGLILWLTV</sequence>
<gene>
    <name evidence="1" type="ORF">QAD02_005818</name>
</gene>
<evidence type="ECO:0000313" key="2">
    <source>
        <dbReference type="Proteomes" id="UP001239111"/>
    </source>
</evidence>
<accession>A0ACC2NTR4</accession>
<reference evidence="1" key="1">
    <citation type="submission" date="2023-04" db="EMBL/GenBank/DDBJ databases">
        <title>A chromosome-level genome assembly of the parasitoid wasp Eretmocerus hayati.</title>
        <authorList>
            <person name="Zhong Y."/>
            <person name="Liu S."/>
            <person name="Liu Y."/>
        </authorList>
    </citation>
    <scope>NUCLEOTIDE SEQUENCE</scope>
    <source>
        <strain evidence="1">ZJU_SS_LIU_2023</strain>
    </source>
</reference>
<evidence type="ECO:0000313" key="1">
    <source>
        <dbReference type="EMBL" id="KAJ8674556.1"/>
    </source>
</evidence>